<keyword evidence="5" id="KW-0106">Calcium</keyword>
<gene>
    <name evidence="8" type="ORF">M0812_24147</name>
    <name evidence="9" type="ORF">M0813_18773</name>
</gene>
<keyword evidence="3" id="KW-0479">Metal-binding</keyword>
<dbReference type="SMART" id="SM00054">
    <property type="entry name" value="EFh"/>
    <property type="match status" value="3"/>
</dbReference>
<dbReference type="AlphaFoldDB" id="A0AAV7YG96"/>
<dbReference type="Gene3D" id="1.10.238.10">
    <property type="entry name" value="EF-hand"/>
    <property type="match status" value="1"/>
</dbReference>
<evidence type="ECO:0000256" key="2">
    <source>
        <dbReference type="ARBA" id="ARBA00022707"/>
    </source>
</evidence>
<dbReference type="InterPro" id="IPR011992">
    <property type="entry name" value="EF-hand-dom_pair"/>
</dbReference>
<dbReference type="PROSITE" id="PS50222">
    <property type="entry name" value="EF_HAND_2"/>
    <property type="match status" value="3"/>
</dbReference>
<feature type="domain" description="EF-hand" evidence="7">
    <location>
        <begin position="42"/>
        <end position="77"/>
    </location>
</feature>
<comment type="similarity">
    <text evidence="1">Belongs to the recoverin family.</text>
</comment>
<evidence type="ECO:0000256" key="4">
    <source>
        <dbReference type="ARBA" id="ARBA00022737"/>
    </source>
</evidence>
<comment type="caution">
    <text evidence="8">The sequence shown here is derived from an EMBL/GenBank/DDBJ whole genome shotgun (WGS) entry which is preliminary data.</text>
</comment>
<reference evidence="8" key="2">
    <citation type="submission" date="2022-08" db="EMBL/GenBank/DDBJ databases">
        <title>Novel sulphate-reducing endosymbionts in the free-living metamonad Anaeramoeba.</title>
        <authorList>
            <person name="Jerlstrom-Hultqvist J."/>
            <person name="Cepicka I."/>
            <person name="Gallot-Lavallee L."/>
            <person name="Salas-Leiva D."/>
            <person name="Curtis B.A."/>
            <person name="Zahonova K."/>
            <person name="Pipaliya S."/>
            <person name="Dacks J."/>
            <person name="Roger A.J."/>
        </authorList>
    </citation>
    <scope>NUCLEOTIDE SEQUENCE</scope>
    <source>
        <strain evidence="8">Busselton2</strain>
    </source>
</reference>
<dbReference type="InterPro" id="IPR002048">
    <property type="entry name" value="EF_hand_dom"/>
</dbReference>
<reference evidence="9" key="1">
    <citation type="submission" date="2022-08" db="EMBL/GenBank/DDBJ databases">
        <title>Novel sulfate-reducing endosymbionts in the free-living metamonad Anaeramoeba.</title>
        <authorList>
            <person name="Jerlstrom-Hultqvist J."/>
            <person name="Cepicka I."/>
            <person name="Gallot-Lavallee L."/>
            <person name="Salas-Leiva D."/>
            <person name="Curtis B.A."/>
            <person name="Zahonova K."/>
            <person name="Pipaliya S."/>
            <person name="Dacks J."/>
            <person name="Roger A.J."/>
        </authorList>
    </citation>
    <scope>NUCLEOTIDE SEQUENCE</scope>
    <source>
        <strain evidence="9">Schooner1</strain>
    </source>
</reference>
<evidence type="ECO:0000313" key="10">
    <source>
        <dbReference type="Proteomes" id="UP001146793"/>
    </source>
</evidence>
<organism evidence="8 10">
    <name type="scientific">Anaeramoeba flamelloides</name>
    <dbReference type="NCBI Taxonomy" id="1746091"/>
    <lineage>
        <taxon>Eukaryota</taxon>
        <taxon>Metamonada</taxon>
        <taxon>Anaeramoebidae</taxon>
        <taxon>Anaeramoeba</taxon>
    </lineage>
</organism>
<dbReference type="InterPro" id="IPR028846">
    <property type="entry name" value="Recoverin"/>
</dbReference>
<keyword evidence="6" id="KW-0449">Lipoprotein</keyword>
<evidence type="ECO:0000256" key="6">
    <source>
        <dbReference type="ARBA" id="ARBA00023288"/>
    </source>
</evidence>
<feature type="domain" description="EF-hand" evidence="7">
    <location>
        <begin position="78"/>
        <end position="113"/>
    </location>
</feature>
<sequence length="212" mass="23870">MSGYKLNKQQVSSLEKKIKKLKGVKASKCHLNANDLEQLFDLDSDGAQSLLNALDLDNNGTVEWKELISGISILSSDSMDVKAKLLFDVWDADGNGVLDREEIKQMFVSMFTLAATLTICDKFEQVKQNVGEEFNREDFETRKQIRMSLKIKGDLEEAVDDFFKKVDTDKNGSISLDEFKNYCNTEPQSLNSFERKLEELLGTSAGKACSLM</sequence>
<accession>A0AAV7YG96</accession>
<evidence type="ECO:0000259" key="7">
    <source>
        <dbReference type="PROSITE" id="PS50222"/>
    </source>
</evidence>
<feature type="domain" description="EF-hand" evidence="7">
    <location>
        <begin position="154"/>
        <end position="189"/>
    </location>
</feature>
<proteinExistence type="inferred from homology"/>
<name>A0AAV7YG96_9EUKA</name>
<dbReference type="Proteomes" id="UP001146793">
    <property type="component" value="Unassembled WGS sequence"/>
</dbReference>
<dbReference type="PROSITE" id="PS00018">
    <property type="entry name" value="EF_HAND_1"/>
    <property type="match status" value="3"/>
</dbReference>
<protein>
    <submittedName>
        <fullName evidence="8">Calcium binding protein</fullName>
    </submittedName>
</protein>
<dbReference type="InterPro" id="IPR018247">
    <property type="entry name" value="EF_Hand_1_Ca_BS"/>
</dbReference>
<evidence type="ECO:0000313" key="11">
    <source>
        <dbReference type="Proteomes" id="UP001150062"/>
    </source>
</evidence>
<dbReference type="GO" id="GO:0005509">
    <property type="term" value="F:calcium ion binding"/>
    <property type="evidence" value="ECO:0007669"/>
    <property type="project" value="InterPro"/>
</dbReference>
<dbReference type="PANTHER" id="PTHR23055:SF178">
    <property type="entry name" value="NEUROCALCIN HOMOLOG"/>
    <property type="match status" value="1"/>
</dbReference>
<keyword evidence="4" id="KW-0677">Repeat</keyword>
<dbReference type="Pfam" id="PF13833">
    <property type="entry name" value="EF-hand_8"/>
    <property type="match status" value="1"/>
</dbReference>
<dbReference type="SUPFAM" id="SSF47473">
    <property type="entry name" value="EF-hand"/>
    <property type="match status" value="1"/>
</dbReference>
<evidence type="ECO:0000256" key="3">
    <source>
        <dbReference type="ARBA" id="ARBA00022723"/>
    </source>
</evidence>
<dbReference type="PANTHER" id="PTHR23055">
    <property type="entry name" value="CALCIUM BINDING PROTEINS"/>
    <property type="match status" value="1"/>
</dbReference>
<keyword evidence="11" id="KW-1185">Reference proteome</keyword>
<evidence type="ECO:0000313" key="9">
    <source>
        <dbReference type="EMBL" id="KAJ6247246.1"/>
    </source>
</evidence>
<dbReference type="EMBL" id="JANTQA010000057">
    <property type="protein sequence ID" value="KAJ3428813.1"/>
    <property type="molecule type" value="Genomic_DNA"/>
</dbReference>
<evidence type="ECO:0000313" key="8">
    <source>
        <dbReference type="EMBL" id="KAJ3428813.1"/>
    </source>
</evidence>
<keyword evidence="2" id="KW-0519">Myristate</keyword>
<evidence type="ECO:0000256" key="5">
    <source>
        <dbReference type="ARBA" id="ARBA00022837"/>
    </source>
</evidence>
<dbReference type="Pfam" id="PF13499">
    <property type="entry name" value="EF-hand_7"/>
    <property type="match status" value="1"/>
</dbReference>
<dbReference type="Proteomes" id="UP001150062">
    <property type="component" value="Unassembled WGS sequence"/>
</dbReference>
<dbReference type="EMBL" id="JAOAOG010000127">
    <property type="protein sequence ID" value="KAJ6247246.1"/>
    <property type="molecule type" value="Genomic_DNA"/>
</dbReference>
<evidence type="ECO:0000256" key="1">
    <source>
        <dbReference type="ARBA" id="ARBA00006049"/>
    </source>
</evidence>